<evidence type="ECO:0000313" key="2">
    <source>
        <dbReference type="Proteomes" id="UP000198618"/>
    </source>
</evidence>
<dbReference type="Proteomes" id="UP000198618">
    <property type="component" value="Unassembled WGS sequence"/>
</dbReference>
<organism evidence="1 2">
    <name type="scientific">Oceanobacillus limi</name>
    <dbReference type="NCBI Taxonomy" id="930131"/>
    <lineage>
        <taxon>Bacteria</taxon>
        <taxon>Bacillati</taxon>
        <taxon>Bacillota</taxon>
        <taxon>Bacilli</taxon>
        <taxon>Bacillales</taxon>
        <taxon>Bacillaceae</taxon>
        <taxon>Oceanobacillus</taxon>
    </lineage>
</organism>
<name>A0A1I0EF89_9BACI</name>
<dbReference type="EMBL" id="FOHE01000011">
    <property type="protein sequence ID" value="SET43196.1"/>
    <property type="molecule type" value="Genomic_DNA"/>
</dbReference>
<keyword evidence="2" id="KW-1185">Reference proteome</keyword>
<accession>A0A1I0EF89</accession>
<proteinExistence type="predicted"/>
<protein>
    <submittedName>
        <fullName evidence="1">Uncharacterized protein</fullName>
    </submittedName>
</protein>
<dbReference type="AlphaFoldDB" id="A0A1I0EF89"/>
<sequence length="130" mass="15461">MTRTKSTDWRNLPLDKWNTLTFHAYLSDKHEEMFGVEYVPYRGWQAEKGLIGNLIGTKTKGAKYDKAIVKRFIDEAMSEYKPTRQYPGTSFGWLYTYRKQTWQRVLAEVQRKEERKEAQEIDVDDISGWL</sequence>
<evidence type="ECO:0000313" key="1">
    <source>
        <dbReference type="EMBL" id="SET43196.1"/>
    </source>
</evidence>
<dbReference type="OrthoDB" id="2610578at2"/>
<gene>
    <name evidence="1" type="ORF">SAMN05216389_11153</name>
</gene>
<dbReference type="RefSeq" id="WP_090870358.1">
    <property type="nucleotide sequence ID" value="NZ_FOHE01000011.1"/>
</dbReference>
<dbReference type="STRING" id="930131.SAMN05216389_11153"/>
<reference evidence="1 2" key="1">
    <citation type="submission" date="2016-10" db="EMBL/GenBank/DDBJ databases">
        <authorList>
            <person name="de Groot N.N."/>
        </authorList>
    </citation>
    <scope>NUCLEOTIDE SEQUENCE [LARGE SCALE GENOMIC DNA]</scope>
    <source>
        <strain evidence="1 2">IBRC-M 10780</strain>
    </source>
</reference>